<dbReference type="AlphaFoldDB" id="A0A9R1W8D0"/>
<dbReference type="Gene3D" id="3.40.50.300">
    <property type="entry name" value="P-loop containing nucleotide triphosphate hydrolases"/>
    <property type="match status" value="1"/>
</dbReference>
<evidence type="ECO:0000256" key="1">
    <source>
        <dbReference type="ARBA" id="ARBA00022614"/>
    </source>
</evidence>
<dbReference type="Pfam" id="PF00931">
    <property type="entry name" value="NB-ARC"/>
    <property type="match status" value="1"/>
</dbReference>
<evidence type="ECO:0000313" key="3">
    <source>
        <dbReference type="EMBL" id="KAJ0220426.1"/>
    </source>
</evidence>
<dbReference type="EMBL" id="NBSK02000002">
    <property type="protein sequence ID" value="KAJ0220426.1"/>
    <property type="molecule type" value="Genomic_DNA"/>
</dbReference>
<dbReference type="SMART" id="SM00255">
    <property type="entry name" value="TIR"/>
    <property type="match status" value="1"/>
</dbReference>
<dbReference type="InterPro" id="IPR002182">
    <property type="entry name" value="NB-ARC"/>
</dbReference>
<dbReference type="PANTHER" id="PTHR11017:SF573">
    <property type="entry name" value="ADP-RIBOSYL CYCLASE_CYCLIC ADP-RIBOSE HYDROLASE"/>
    <property type="match status" value="1"/>
</dbReference>
<name>A0A9R1W8D0_LACSA</name>
<dbReference type="InterPro" id="IPR044974">
    <property type="entry name" value="Disease_R_plants"/>
</dbReference>
<sequence length="480" mass="55006">MVFLLLNKSLSHTLCINKSLRVGVFVWMDRFDPIQSSESKWISLTTIAMANSSFDQSAANNKLSYDVFISFGDDNIIKNFVNHLFSDFKRKGIHAFNEDNHLLKGEDRSPQIYTAIEQSRFLLVIFSKSFTSSPSCLNELVKILECKNKNPEKHKIRIISHNFKLNGIEPEVFEWKEALTMAAKLPGWDLEDLVNGYESKFIEMISNHIFNELNNGPLHVGENLIGLHSRVDRMNLLEFTESNDVHMIGIYGSEGIGKTSIAKSIYNRLYLHFESSSFCEDVDKFVKQNGMIPLQRQVIEDITKEEMKIRSVGEGSSVMKRVMGSKRVLLVLDGVDHLDPLECLAGSRCWFGAGSLIVVTGKDRQLLVAHGVEKIYDVEVLDYDEGMELFCLYAFKQKDPKEEFKWLCERVVRYVKGHPLALKVLGCFLFGKTVREWENELDQFRMYPIYDIQVLISRANHSIFATINLNITANCDLRDN</sequence>
<dbReference type="GO" id="GO:0007165">
    <property type="term" value="P:signal transduction"/>
    <property type="evidence" value="ECO:0007669"/>
    <property type="project" value="InterPro"/>
</dbReference>
<feature type="domain" description="TIR" evidence="2">
    <location>
        <begin position="63"/>
        <end position="213"/>
    </location>
</feature>
<accession>A0A9R1W8D0</accession>
<dbReference type="GO" id="GO:0043531">
    <property type="term" value="F:ADP binding"/>
    <property type="evidence" value="ECO:0007669"/>
    <property type="project" value="InterPro"/>
</dbReference>
<dbReference type="SUPFAM" id="SSF52200">
    <property type="entry name" value="Toll/Interleukin receptor TIR domain"/>
    <property type="match status" value="1"/>
</dbReference>
<gene>
    <name evidence="3" type="ORF">LSAT_V11C200052630</name>
</gene>
<dbReference type="InterPro" id="IPR000157">
    <property type="entry name" value="TIR_dom"/>
</dbReference>
<dbReference type="PRINTS" id="PR00364">
    <property type="entry name" value="DISEASERSIST"/>
</dbReference>
<dbReference type="Gene3D" id="3.40.50.10140">
    <property type="entry name" value="Toll/interleukin-1 receptor homology (TIR) domain"/>
    <property type="match status" value="1"/>
</dbReference>
<dbReference type="InterPro" id="IPR027417">
    <property type="entry name" value="P-loop_NTPase"/>
</dbReference>
<dbReference type="Proteomes" id="UP000235145">
    <property type="component" value="Unassembled WGS sequence"/>
</dbReference>
<dbReference type="Pfam" id="PF01582">
    <property type="entry name" value="TIR"/>
    <property type="match status" value="1"/>
</dbReference>
<comment type="caution">
    <text evidence="3">The sequence shown here is derived from an EMBL/GenBank/DDBJ whole genome shotgun (WGS) entry which is preliminary data.</text>
</comment>
<proteinExistence type="predicted"/>
<keyword evidence="4" id="KW-1185">Reference proteome</keyword>
<keyword evidence="1" id="KW-0433">Leucine-rich repeat</keyword>
<evidence type="ECO:0000259" key="2">
    <source>
        <dbReference type="PROSITE" id="PS50104"/>
    </source>
</evidence>
<dbReference type="InterPro" id="IPR042197">
    <property type="entry name" value="Apaf_helical"/>
</dbReference>
<evidence type="ECO:0000313" key="4">
    <source>
        <dbReference type="Proteomes" id="UP000235145"/>
    </source>
</evidence>
<reference evidence="3 4" key="1">
    <citation type="journal article" date="2017" name="Nat. Commun.">
        <title>Genome assembly with in vitro proximity ligation data and whole-genome triplication in lettuce.</title>
        <authorList>
            <person name="Reyes-Chin-Wo S."/>
            <person name="Wang Z."/>
            <person name="Yang X."/>
            <person name="Kozik A."/>
            <person name="Arikit S."/>
            <person name="Song C."/>
            <person name="Xia L."/>
            <person name="Froenicke L."/>
            <person name="Lavelle D.O."/>
            <person name="Truco M.J."/>
            <person name="Xia R."/>
            <person name="Zhu S."/>
            <person name="Xu C."/>
            <person name="Xu H."/>
            <person name="Xu X."/>
            <person name="Cox K."/>
            <person name="Korf I."/>
            <person name="Meyers B.C."/>
            <person name="Michelmore R.W."/>
        </authorList>
    </citation>
    <scope>NUCLEOTIDE SEQUENCE [LARGE SCALE GENOMIC DNA]</scope>
    <source>
        <strain evidence="4">cv. Salinas</strain>
        <tissue evidence="3">Seedlings</tissue>
    </source>
</reference>
<dbReference type="PROSITE" id="PS50104">
    <property type="entry name" value="TIR"/>
    <property type="match status" value="1"/>
</dbReference>
<dbReference type="PANTHER" id="PTHR11017">
    <property type="entry name" value="LEUCINE-RICH REPEAT-CONTAINING PROTEIN"/>
    <property type="match status" value="1"/>
</dbReference>
<dbReference type="GO" id="GO:0006952">
    <property type="term" value="P:defense response"/>
    <property type="evidence" value="ECO:0007669"/>
    <property type="project" value="InterPro"/>
</dbReference>
<dbReference type="Gene3D" id="1.10.8.430">
    <property type="entry name" value="Helical domain of apoptotic protease-activating factors"/>
    <property type="match status" value="1"/>
</dbReference>
<dbReference type="SUPFAM" id="SSF52540">
    <property type="entry name" value="P-loop containing nucleoside triphosphate hydrolases"/>
    <property type="match status" value="1"/>
</dbReference>
<protein>
    <recommendedName>
        <fullName evidence="2">TIR domain-containing protein</fullName>
    </recommendedName>
</protein>
<organism evidence="3 4">
    <name type="scientific">Lactuca sativa</name>
    <name type="common">Garden lettuce</name>
    <dbReference type="NCBI Taxonomy" id="4236"/>
    <lineage>
        <taxon>Eukaryota</taxon>
        <taxon>Viridiplantae</taxon>
        <taxon>Streptophyta</taxon>
        <taxon>Embryophyta</taxon>
        <taxon>Tracheophyta</taxon>
        <taxon>Spermatophyta</taxon>
        <taxon>Magnoliopsida</taxon>
        <taxon>eudicotyledons</taxon>
        <taxon>Gunneridae</taxon>
        <taxon>Pentapetalae</taxon>
        <taxon>asterids</taxon>
        <taxon>campanulids</taxon>
        <taxon>Asterales</taxon>
        <taxon>Asteraceae</taxon>
        <taxon>Cichorioideae</taxon>
        <taxon>Cichorieae</taxon>
        <taxon>Lactucinae</taxon>
        <taxon>Lactuca</taxon>
    </lineage>
</organism>
<dbReference type="InterPro" id="IPR035897">
    <property type="entry name" value="Toll_tir_struct_dom_sf"/>
</dbReference>